<evidence type="ECO:0000256" key="8">
    <source>
        <dbReference type="ARBA" id="ARBA00023098"/>
    </source>
</evidence>
<evidence type="ECO:0000313" key="12">
    <source>
        <dbReference type="EMBL" id="GHP04246.1"/>
    </source>
</evidence>
<evidence type="ECO:0000256" key="10">
    <source>
        <dbReference type="ARBA" id="ARBA00023315"/>
    </source>
</evidence>
<comment type="subcellular location">
    <subcellularLocation>
        <location evidence="1 11">Endoplasmic reticulum membrane</location>
        <topology evidence="1 11">Multi-pass membrane protein</topology>
    </subcellularLocation>
</comment>
<gene>
    <name evidence="12" type="ORF">PPROV_000300000</name>
</gene>
<protein>
    <recommendedName>
        <fullName evidence="11">Acyltransferase</fullName>
        <ecNumber evidence="11">2.3.1.-</ecNumber>
    </recommendedName>
</protein>
<dbReference type="PANTHER" id="PTHR12317:SF63">
    <property type="entry name" value="DIACYLGLYCEROL O-ACYLTRANSFERASE 2"/>
    <property type="match status" value="1"/>
</dbReference>
<evidence type="ECO:0000256" key="7">
    <source>
        <dbReference type="ARBA" id="ARBA00022989"/>
    </source>
</evidence>
<dbReference type="GO" id="GO:0005789">
    <property type="term" value="C:endoplasmic reticulum membrane"/>
    <property type="evidence" value="ECO:0007669"/>
    <property type="project" value="UniProtKB-SubCell"/>
</dbReference>
<dbReference type="GO" id="GO:0019432">
    <property type="term" value="P:triglyceride biosynthetic process"/>
    <property type="evidence" value="ECO:0007669"/>
    <property type="project" value="TreeGrafter"/>
</dbReference>
<keyword evidence="8" id="KW-0443">Lipid metabolism</keyword>
<evidence type="ECO:0000256" key="11">
    <source>
        <dbReference type="RuleBase" id="RU367023"/>
    </source>
</evidence>
<keyword evidence="5 11" id="KW-0812">Transmembrane</keyword>
<dbReference type="EMBL" id="BNJQ01000007">
    <property type="protein sequence ID" value="GHP04246.1"/>
    <property type="molecule type" value="Genomic_DNA"/>
</dbReference>
<comment type="similarity">
    <text evidence="2 11">Belongs to the diacylglycerol acyltransferase family.</text>
</comment>
<keyword evidence="6 11" id="KW-0256">Endoplasmic reticulum</keyword>
<dbReference type="PANTHER" id="PTHR12317">
    <property type="entry name" value="DIACYLGLYCEROL O-ACYLTRANSFERASE"/>
    <property type="match status" value="1"/>
</dbReference>
<dbReference type="OrthoDB" id="264532at2759"/>
<evidence type="ECO:0000256" key="2">
    <source>
        <dbReference type="ARBA" id="ARBA00005420"/>
    </source>
</evidence>
<dbReference type="Proteomes" id="UP000660262">
    <property type="component" value="Unassembled WGS sequence"/>
</dbReference>
<comment type="caution">
    <text evidence="12">The sequence shown here is derived from an EMBL/GenBank/DDBJ whole genome shotgun (WGS) entry which is preliminary data.</text>
</comment>
<dbReference type="EC" id="2.3.1.-" evidence="11"/>
<dbReference type="AlphaFoldDB" id="A0A830HAA1"/>
<keyword evidence="9 11" id="KW-0472">Membrane</keyword>
<evidence type="ECO:0000256" key="3">
    <source>
        <dbReference type="ARBA" id="ARBA00022516"/>
    </source>
</evidence>
<evidence type="ECO:0000256" key="6">
    <source>
        <dbReference type="ARBA" id="ARBA00022824"/>
    </source>
</evidence>
<dbReference type="GO" id="GO:0004144">
    <property type="term" value="F:diacylglycerol O-acyltransferase activity"/>
    <property type="evidence" value="ECO:0007669"/>
    <property type="project" value="TreeGrafter"/>
</dbReference>
<keyword evidence="4 11" id="KW-0808">Transferase</keyword>
<keyword evidence="7 11" id="KW-1133">Transmembrane helix</keyword>
<sequence>MPMACSLSGGGSGGLLRPCAVGPDSSLLPSFLRVLLGYFSVTIFCQLFWVIPFISITMLSFLYRAYSLGQLGATNATIAVVWFSLAFMPYKRWPWWSRVFRLWYEPFHVKTNLHTVNQSPPDPALKRSIVAMHPHGVIPLHSIIMSAIIEQYFPHMYGFAVAADVLLRLPLMRQVIGWLNTYGSTKQSLDKHLETKNMFITLDGIRGIFLAKPGREVAVINQRMGFFRLAMKHRARVVPVYVFGANEMWHNLTADENGLLGSLCRRLRMSIFCLFYGSFPWILPVPRFVPLTYAFGEDVDAAVLREQAMRENPDASASEVDEAGACLLRDAYRASLISAFEKNKHEAGYADRTLEIL</sequence>
<accession>A0A830HAA1</accession>
<dbReference type="InterPro" id="IPR007130">
    <property type="entry name" value="DAGAT"/>
</dbReference>
<evidence type="ECO:0000256" key="4">
    <source>
        <dbReference type="ARBA" id="ARBA00022679"/>
    </source>
</evidence>
<keyword evidence="3" id="KW-0444">Lipid biosynthesis</keyword>
<evidence type="ECO:0000256" key="1">
    <source>
        <dbReference type="ARBA" id="ARBA00004477"/>
    </source>
</evidence>
<keyword evidence="10" id="KW-0012">Acyltransferase</keyword>
<feature type="transmembrane region" description="Helical" evidence="11">
    <location>
        <begin position="68"/>
        <end position="88"/>
    </location>
</feature>
<evidence type="ECO:0000313" key="13">
    <source>
        <dbReference type="Proteomes" id="UP000660262"/>
    </source>
</evidence>
<proteinExistence type="inferred from homology"/>
<evidence type="ECO:0000256" key="5">
    <source>
        <dbReference type="ARBA" id="ARBA00022692"/>
    </source>
</evidence>
<dbReference type="Pfam" id="PF03982">
    <property type="entry name" value="DAGAT"/>
    <property type="match status" value="1"/>
</dbReference>
<evidence type="ECO:0000256" key="9">
    <source>
        <dbReference type="ARBA" id="ARBA00023136"/>
    </source>
</evidence>
<feature type="transmembrane region" description="Helical" evidence="11">
    <location>
        <begin position="35"/>
        <end position="62"/>
    </location>
</feature>
<reference evidence="12" key="1">
    <citation type="submission" date="2020-10" db="EMBL/GenBank/DDBJ databases">
        <title>Unveiling of a novel bifunctional photoreceptor, Dualchrome1, isolated from a cosmopolitan green alga.</title>
        <authorList>
            <person name="Suzuki S."/>
            <person name="Kawachi M."/>
        </authorList>
    </citation>
    <scope>NUCLEOTIDE SEQUENCE</scope>
    <source>
        <strain evidence="12">NIES 2893</strain>
    </source>
</reference>
<keyword evidence="13" id="KW-1185">Reference proteome</keyword>
<name>A0A830HAA1_9CHLO</name>
<organism evidence="12 13">
    <name type="scientific">Pycnococcus provasolii</name>
    <dbReference type="NCBI Taxonomy" id="41880"/>
    <lineage>
        <taxon>Eukaryota</taxon>
        <taxon>Viridiplantae</taxon>
        <taxon>Chlorophyta</taxon>
        <taxon>Pseudoscourfieldiophyceae</taxon>
        <taxon>Pseudoscourfieldiales</taxon>
        <taxon>Pycnococcaceae</taxon>
        <taxon>Pycnococcus</taxon>
    </lineage>
</organism>